<keyword evidence="9" id="KW-1185">Reference proteome</keyword>
<sequence length="332" mass="34073">MIITLTPNPSIDATLNVDAVARGEVVRATDARREAGGKGINVANAVALAGKDALAIAPCGPRDPFISAVERARIPFEPVPIQGNVRTNTALTEPDGTTTKINERGAELSGEEQRGVEKQLLDHARNADAAVLAGSLPPGAAPDWYAELVASLRKASPDLVIAVDTSDAPLQALGRKLDGAAPTIMKPNSFELAQLTGADGHELEAAAERGEYDAIIAAARALVERGVQEVLVTLGGAGACLVTANGAWSASAPPITVRSTVGAGDSSLAGYVMARVEGLEPADCLRRAVAYGSAAASMPGTGIPSPSDLDVERTKVFSLSNSINTPYPLATE</sequence>
<gene>
    <name evidence="8" type="ORF">CKJ81_00365</name>
</gene>
<dbReference type="InterPro" id="IPR002173">
    <property type="entry name" value="Carboh/pur_kinase_PfkB_CS"/>
</dbReference>
<accession>A0ABX4HCQ4</accession>
<dbReference type="Proteomes" id="UP000218281">
    <property type="component" value="Unassembled WGS sequence"/>
</dbReference>
<dbReference type="InterPro" id="IPR029056">
    <property type="entry name" value="Ribokinase-like"/>
</dbReference>
<evidence type="ECO:0000256" key="3">
    <source>
        <dbReference type="ARBA" id="ARBA00022741"/>
    </source>
</evidence>
<evidence type="ECO:0000256" key="5">
    <source>
        <dbReference type="ARBA" id="ARBA00022840"/>
    </source>
</evidence>
<dbReference type="EMBL" id="NSGO01000001">
    <property type="protein sequence ID" value="PAT07083.1"/>
    <property type="molecule type" value="Genomic_DNA"/>
</dbReference>
<comment type="similarity">
    <text evidence="1">Belongs to the carbohydrate kinase PfkB family.</text>
</comment>
<protein>
    <submittedName>
        <fullName evidence="8">1-phosphofructokinase</fullName>
    </submittedName>
</protein>
<dbReference type="PROSITE" id="PS00584">
    <property type="entry name" value="PFKB_KINASES_2"/>
    <property type="match status" value="1"/>
</dbReference>
<dbReference type="PANTHER" id="PTHR46566">
    <property type="entry name" value="1-PHOSPHOFRUCTOKINASE-RELATED"/>
    <property type="match status" value="1"/>
</dbReference>
<evidence type="ECO:0000259" key="7">
    <source>
        <dbReference type="Pfam" id="PF00294"/>
    </source>
</evidence>
<dbReference type="Gene3D" id="3.40.1190.20">
    <property type="match status" value="1"/>
</dbReference>
<keyword evidence="4" id="KW-0418">Kinase</keyword>
<evidence type="ECO:0000256" key="6">
    <source>
        <dbReference type="PIRNR" id="PIRNR000535"/>
    </source>
</evidence>
<dbReference type="CDD" id="cd01164">
    <property type="entry name" value="FruK_PfkB_like"/>
    <property type="match status" value="1"/>
</dbReference>
<dbReference type="Pfam" id="PF00294">
    <property type="entry name" value="PfkB"/>
    <property type="match status" value="1"/>
</dbReference>
<evidence type="ECO:0000313" key="9">
    <source>
        <dbReference type="Proteomes" id="UP000218281"/>
    </source>
</evidence>
<reference evidence="8 9" key="1">
    <citation type="submission" date="2017-08" db="EMBL/GenBank/DDBJ databases">
        <title>Whole genome sequences of 6 clinical strains closest to Corynebacterium imitans.</title>
        <authorList>
            <person name="Bernier A.-M."/>
            <person name="Burdz T."/>
            <person name="Bernard K."/>
        </authorList>
    </citation>
    <scope>NUCLEOTIDE SEQUENCE [LARGE SCALE GENOMIC DNA]</scope>
    <source>
        <strain evidence="8 9">NML93-0607</strain>
    </source>
</reference>
<keyword evidence="5" id="KW-0067">ATP-binding</keyword>
<dbReference type="PANTHER" id="PTHR46566:SF5">
    <property type="entry name" value="1-PHOSPHOFRUCTOKINASE"/>
    <property type="match status" value="1"/>
</dbReference>
<organism evidence="8 9">
    <name type="scientific">Corynebacterium hadale</name>
    <dbReference type="NCBI Taxonomy" id="2026255"/>
    <lineage>
        <taxon>Bacteria</taxon>
        <taxon>Bacillati</taxon>
        <taxon>Actinomycetota</taxon>
        <taxon>Actinomycetes</taxon>
        <taxon>Mycobacteriales</taxon>
        <taxon>Corynebacteriaceae</taxon>
        <taxon>Corynebacterium</taxon>
    </lineage>
</organism>
<evidence type="ECO:0000256" key="1">
    <source>
        <dbReference type="ARBA" id="ARBA00010688"/>
    </source>
</evidence>
<proteinExistence type="inferred from homology"/>
<evidence type="ECO:0000256" key="4">
    <source>
        <dbReference type="ARBA" id="ARBA00022777"/>
    </source>
</evidence>
<evidence type="ECO:0000313" key="8">
    <source>
        <dbReference type="EMBL" id="PAT07083.1"/>
    </source>
</evidence>
<dbReference type="InterPro" id="IPR011611">
    <property type="entry name" value="PfkB_dom"/>
</dbReference>
<feature type="domain" description="Carbohydrate kinase PfkB" evidence="7">
    <location>
        <begin position="11"/>
        <end position="307"/>
    </location>
</feature>
<comment type="caution">
    <text evidence="8">The sequence shown here is derived from an EMBL/GenBank/DDBJ whole genome shotgun (WGS) entry which is preliminary data.</text>
</comment>
<name>A0ABX4HCQ4_9CORY</name>
<keyword evidence="2 6" id="KW-0808">Transferase</keyword>
<dbReference type="PIRSF" id="PIRSF000535">
    <property type="entry name" value="1PFK/6PFK/LacC"/>
    <property type="match status" value="1"/>
</dbReference>
<evidence type="ECO:0000256" key="2">
    <source>
        <dbReference type="ARBA" id="ARBA00022679"/>
    </source>
</evidence>
<dbReference type="SUPFAM" id="SSF53613">
    <property type="entry name" value="Ribokinase-like"/>
    <property type="match status" value="1"/>
</dbReference>
<dbReference type="RefSeq" id="WP_095534743.1">
    <property type="nucleotide sequence ID" value="NZ_NSGO01000001.1"/>
</dbReference>
<dbReference type="NCBIfam" id="TIGR03168">
    <property type="entry name" value="1-PFK"/>
    <property type="match status" value="1"/>
</dbReference>
<dbReference type="InterPro" id="IPR017583">
    <property type="entry name" value="Tagatose/fructose_Pkinase"/>
</dbReference>
<keyword evidence="3" id="KW-0547">Nucleotide-binding</keyword>